<keyword evidence="8" id="KW-1185">Reference proteome</keyword>
<dbReference type="InterPro" id="IPR016181">
    <property type="entry name" value="Acyl_CoA_acyltransferase"/>
</dbReference>
<evidence type="ECO:0000313" key="8">
    <source>
        <dbReference type="Proteomes" id="UP000746471"/>
    </source>
</evidence>
<dbReference type="InterPro" id="IPR006464">
    <property type="entry name" value="AcTrfase_RimI/Ard1"/>
</dbReference>
<dbReference type="RefSeq" id="WP_213235558.1">
    <property type="nucleotide sequence ID" value="NZ_JAHBCL010000005.1"/>
</dbReference>
<dbReference type="PANTHER" id="PTHR43420:SF44">
    <property type="entry name" value="ACETYLTRANSFERASE YPEA"/>
    <property type="match status" value="1"/>
</dbReference>
<sequence length="151" mass="17533">MKIEIRRMAYEDLDEIMEMEVKSFSTPWSRKAFENELVNNMLAVYYVATYEGKCIGYAGMWHVMDELHITNVAVHPDYRGHHIANLLMEALIAFGDSDAYVGMTLEVRVGNYVAIHLYEKYGFTKLGIRKGYYQDNGEDAMVMWKELKKNA</sequence>
<keyword evidence="3" id="KW-0808">Transferase</keyword>
<protein>
    <recommendedName>
        <fullName evidence="5">[Ribosomal protein bS18]-alanine N-acetyltransferase</fullName>
        <ecNumber evidence="5">2.3.1.266</ecNumber>
    </recommendedName>
</protein>
<evidence type="ECO:0000256" key="1">
    <source>
        <dbReference type="ARBA" id="ARBA00005395"/>
    </source>
</evidence>
<evidence type="ECO:0000256" key="5">
    <source>
        <dbReference type="RuleBase" id="RU363094"/>
    </source>
</evidence>
<name>A0ABS5PKS4_9FIRM</name>
<feature type="domain" description="N-acetyltransferase" evidence="6">
    <location>
        <begin position="3"/>
        <end position="148"/>
    </location>
</feature>
<evidence type="ECO:0000256" key="2">
    <source>
        <dbReference type="ARBA" id="ARBA00022490"/>
    </source>
</evidence>
<organism evidence="7 8">
    <name type="scientific">Fusibacter paucivorans</name>
    <dbReference type="NCBI Taxonomy" id="76009"/>
    <lineage>
        <taxon>Bacteria</taxon>
        <taxon>Bacillati</taxon>
        <taxon>Bacillota</taxon>
        <taxon>Clostridia</taxon>
        <taxon>Eubacteriales</taxon>
        <taxon>Eubacteriales Family XII. Incertae Sedis</taxon>
        <taxon>Fusibacter</taxon>
    </lineage>
</organism>
<dbReference type="Pfam" id="PF00583">
    <property type="entry name" value="Acetyltransf_1"/>
    <property type="match status" value="1"/>
</dbReference>
<dbReference type="EMBL" id="JAHBCL010000005">
    <property type="protein sequence ID" value="MBS7525770.1"/>
    <property type="molecule type" value="Genomic_DNA"/>
</dbReference>
<dbReference type="InterPro" id="IPR000182">
    <property type="entry name" value="GNAT_dom"/>
</dbReference>
<comment type="similarity">
    <text evidence="1 5">Belongs to the acetyltransferase family. RimI subfamily.</text>
</comment>
<dbReference type="InterPro" id="IPR050680">
    <property type="entry name" value="YpeA/RimI_acetyltransf"/>
</dbReference>
<dbReference type="SUPFAM" id="SSF55729">
    <property type="entry name" value="Acyl-CoA N-acyltransferases (Nat)"/>
    <property type="match status" value="1"/>
</dbReference>
<dbReference type="Proteomes" id="UP000746471">
    <property type="component" value="Unassembled WGS sequence"/>
</dbReference>
<dbReference type="Gene3D" id="3.40.630.30">
    <property type="match status" value="1"/>
</dbReference>
<dbReference type="GO" id="GO:0005840">
    <property type="term" value="C:ribosome"/>
    <property type="evidence" value="ECO:0007669"/>
    <property type="project" value="UniProtKB-KW"/>
</dbReference>
<evidence type="ECO:0000256" key="4">
    <source>
        <dbReference type="ARBA" id="ARBA00023315"/>
    </source>
</evidence>
<keyword evidence="7" id="KW-0689">Ribosomal protein</keyword>
<comment type="function">
    <text evidence="5">Acetylates the N-terminal alanine of ribosomal protein bS18.</text>
</comment>
<evidence type="ECO:0000256" key="3">
    <source>
        <dbReference type="ARBA" id="ARBA00022679"/>
    </source>
</evidence>
<dbReference type="EC" id="2.3.1.266" evidence="5"/>
<keyword evidence="2 5" id="KW-0963">Cytoplasm</keyword>
<dbReference type="PANTHER" id="PTHR43420">
    <property type="entry name" value="ACETYLTRANSFERASE"/>
    <property type="match status" value="1"/>
</dbReference>
<keyword evidence="4" id="KW-0012">Acyltransferase</keyword>
<comment type="subcellular location">
    <subcellularLocation>
        <location evidence="5">Cytoplasm</location>
    </subcellularLocation>
</comment>
<evidence type="ECO:0000259" key="6">
    <source>
        <dbReference type="PROSITE" id="PS51186"/>
    </source>
</evidence>
<dbReference type="NCBIfam" id="TIGR01575">
    <property type="entry name" value="rimI"/>
    <property type="match status" value="1"/>
</dbReference>
<dbReference type="PROSITE" id="PS51186">
    <property type="entry name" value="GNAT"/>
    <property type="match status" value="1"/>
</dbReference>
<proteinExistence type="inferred from homology"/>
<keyword evidence="7" id="KW-0687">Ribonucleoprotein</keyword>
<reference evidence="7 8" key="1">
    <citation type="submission" date="2021-05" db="EMBL/GenBank/DDBJ databases">
        <title>Fusibacter ferrireducens sp. nov., an anaerobic, sulfur- and Fe-reducing bacterium isolated from the mangrove sediment.</title>
        <authorList>
            <person name="Qiu D."/>
        </authorList>
    </citation>
    <scope>NUCLEOTIDE SEQUENCE [LARGE SCALE GENOMIC DNA]</scope>
    <source>
        <strain evidence="7 8">DSM 12116</strain>
    </source>
</reference>
<dbReference type="CDD" id="cd04301">
    <property type="entry name" value="NAT_SF"/>
    <property type="match status" value="1"/>
</dbReference>
<comment type="catalytic activity">
    <reaction evidence="5">
        <text>N-terminal L-alanyl-[ribosomal protein bS18] + acetyl-CoA = N-terminal N(alpha)-acetyl-L-alanyl-[ribosomal protein bS18] + CoA + H(+)</text>
        <dbReference type="Rhea" id="RHEA:43756"/>
        <dbReference type="Rhea" id="RHEA-COMP:10676"/>
        <dbReference type="Rhea" id="RHEA-COMP:10677"/>
        <dbReference type="ChEBI" id="CHEBI:15378"/>
        <dbReference type="ChEBI" id="CHEBI:57287"/>
        <dbReference type="ChEBI" id="CHEBI:57288"/>
        <dbReference type="ChEBI" id="CHEBI:64718"/>
        <dbReference type="ChEBI" id="CHEBI:83683"/>
        <dbReference type="EC" id="2.3.1.266"/>
    </reaction>
</comment>
<comment type="caution">
    <text evidence="7">The sequence shown here is derived from an EMBL/GenBank/DDBJ whole genome shotgun (WGS) entry which is preliminary data.</text>
</comment>
<evidence type="ECO:0000313" key="7">
    <source>
        <dbReference type="EMBL" id="MBS7525770.1"/>
    </source>
</evidence>
<accession>A0ABS5PKS4</accession>
<gene>
    <name evidence="7" type="primary">rimI</name>
    <name evidence="7" type="ORF">KHM83_03660</name>
</gene>